<evidence type="ECO:0000256" key="9">
    <source>
        <dbReference type="ARBA" id="ARBA00025174"/>
    </source>
</evidence>
<dbReference type="AlphaFoldDB" id="A0A1F7F6B6"/>
<dbReference type="GO" id="GO:0008184">
    <property type="term" value="F:glycogen phosphorylase activity"/>
    <property type="evidence" value="ECO:0007669"/>
    <property type="project" value="InterPro"/>
</dbReference>
<accession>A0A1F7F6B6</accession>
<dbReference type="Proteomes" id="UP000179243">
    <property type="component" value="Unassembled WGS sequence"/>
</dbReference>
<dbReference type="InterPro" id="IPR000811">
    <property type="entry name" value="Glyco_trans_35"/>
</dbReference>
<feature type="modified residue" description="N6-(pyridoxal phosphate)lysine" evidence="10">
    <location>
        <position position="670"/>
    </location>
</feature>
<evidence type="ECO:0000256" key="10">
    <source>
        <dbReference type="PIRSR" id="PIRSR000460-1"/>
    </source>
</evidence>
<keyword evidence="7 10" id="KW-0663">Pyridoxal phosphate</keyword>
<evidence type="ECO:0000313" key="13">
    <source>
        <dbReference type="Proteomes" id="UP000179243"/>
    </source>
</evidence>
<dbReference type="PROSITE" id="PS00102">
    <property type="entry name" value="PHOSPHORYLASE"/>
    <property type="match status" value="1"/>
</dbReference>
<comment type="cofactor">
    <cofactor evidence="2 11">
        <name>pyridoxal 5'-phosphate</name>
        <dbReference type="ChEBI" id="CHEBI:597326"/>
    </cofactor>
</comment>
<dbReference type="SUPFAM" id="SSF53756">
    <property type="entry name" value="UDP-Glycosyltransferase/glycogen phosphorylase"/>
    <property type="match status" value="1"/>
</dbReference>
<evidence type="ECO:0000256" key="5">
    <source>
        <dbReference type="ARBA" id="ARBA00022676"/>
    </source>
</evidence>
<evidence type="ECO:0000313" key="12">
    <source>
        <dbReference type="EMBL" id="OGK02133.1"/>
    </source>
</evidence>
<comment type="function">
    <text evidence="9">Phosphorylase is an important allosteric enzyme in carbohydrate metabolism. Enzymes from different sources differ in their regulatory mechanisms and in their natural substrates. However, all known phosphorylases share catalytic and structural properties.</text>
</comment>
<dbReference type="EMBL" id="MFYX01000112">
    <property type="protein sequence ID" value="OGK02133.1"/>
    <property type="molecule type" value="Genomic_DNA"/>
</dbReference>
<reference evidence="12 13" key="1">
    <citation type="journal article" date="2016" name="Nat. Commun.">
        <title>Thousands of microbial genomes shed light on interconnected biogeochemical processes in an aquifer system.</title>
        <authorList>
            <person name="Anantharaman K."/>
            <person name="Brown C.T."/>
            <person name="Hug L.A."/>
            <person name="Sharon I."/>
            <person name="Castelle C.J."/>
            <person name="Probst A.J."/>
            <person name="Thomas B.C."/>
            <person name="Singh A."/>
            <person name="Wilkins M.J."/>
            <person name="Karaoz U."/>
            <person name="Brodie E.L."/>
            <person name="Williams K.H."/>
            <person name="Hubbard S.S."/>
            <person name="Banfield J.F."/>
        </authorList>
    </citation>
    <scope>NUCLEOTIDE SEQUENCE [LARGE SCALE GENOMIC DNA]</scope>
</reference>
<dbReference type="FunFam" id="3.40.50.2000:FF:000002">
    <property type="entry name" value="Alpha-1,4 glucan phosphorylase"/>
    <property type="match status" value="1"/>
</dbReference>
<keyword evidence="4" id="KW-0321">Glycogen metabolism</keyword>
<evidence type="ECO:0000256" key="11">
    <source>
        <dbReference type="RuleBase" id="RU000587"/>
    </source>
</evidence>
<gene>
    <name evidence="12" type="ORF">A2519_18910</name>
</gene>
<protein>
    <recommendedName>
        <fullName evidence="11">Alpha-1,4 glucan phosphorylase</fullName>
        <ecNumber evidence="11">2.4.1.1</ecNumber>
    </recommendedName>
</protein>
<dbReference type="CDD" id="cd04300">
    <property type="entry name" value="GT35_Glycogen_Phosphorylase"/>
    <property type="match status" value="1"/>
</dbReference>
<evidence type="ECO:0000256" key="7">
    <source>
        <dbReference type="ARBA" id="ARBA00022898"/>
    </source>
</evidence>
<dbReference type="Pfam" id="PF00343">
    <property type="entry name" value="Phosphorylase"/>
    <property type="match status" value="1"/>
</dbReference>
<dbReference type="PANTHER" id="PTHR11468:SF3">
    <property type="entry name" value="GLYCOGEN PHOSPHORYLASE, LIVER FORM"/>
    <property type="match status" value="1"/>
</dbReference>
<sequence>MKKKSASWEIIHKGMDSRSISLSLLNHMEYSLAKDQHTAQARDFFYSVALSAQDRLIERWIRTQQTYYNKDVKRLYYLSLEFLMGRTLGNALYNMGIFATAKTMLEQLGYDLDELREEEVDSGLGNGGLGRLAACYLDSMATLQLPGYGYGIRYEYGLFHQKIENGYQKEAPDQWIGEGNPWEIPRPNTLYPVRFYGRVEHMRDDKGKEIARWVDTQVILAMPYDVCIPGFCNNTVNTLRLWSARSSNEFDFQYFNSGEYFKAYESRVLSESLSKILYPRDDLRGGKELRLKQEYFFVAASIQDIIRRHKKKHSSLKNFADKVAMQLNDTHPAIAIPELMRVLIDDEGLPWDKAWDITVKVFAYTNHTLMSEALERWSVGLLGYLLPRHLELIYQINERFLSAIAVRFPGHTGRLERMSLVQEGENKQIRMANLAIVGSHAVNGVAELHTELLKTRTFSDFNEYFPKKFQNITNGITQRRWLLKCNPGLADMISGKIGAGWITDLDALQKLASSAGDKKLQDAWKKQKKANKQRLAEYVKESLGITLDPASIFDCQAKRFHEYKRQHLNILHVISLYARLKTGALTDLVPRTFIYSGKAAPSYYMAKLIIKLINNVAAVVNNDRQTSDLLKVVFLPNYSVSLAEKIIPAVDVSEQISTAGTEASGTGNMKFALNGALTIGTLDGANIEIREEVGEENIFIFGLKAEDVKALGAKGYWPRGYYDQCAELRLAIDSISSGIFSQNEGDIFRSLIDSLLNQDPYMVLADFESYMKCQETVAQAYASAETWWRKSILNVANMGKFSSDRAIRQYARDIWGIAPVKIPQM</sequence>
<dbReference type="GO" id="GO:0005980">
    <property type="term" value="P:glycogen catabolic process"/>
    <property type="evidence" value="ECO:0007669"/>
    <property type="project" value="TreeGrafter"/>
</dbReference>
<evidence type="ECO:0000256" key="6">
    <source>
        <dbReference type="ARBA" id="ARBA00022679"/>
    </source>
</evidence>
<dbReference type="NCBIfam" id="TIGR02093">
    <property type="entry name" value="P_ylase"/>
    <property type="match status" value="1"/>
</dbReference>
<comment type="function">
    <text evidence="11">Allosteric enzyme that catalyzes the rate-limiting step in glycogen catabolism, the phosphorolytic cleavage of glycogen to produce glucose-1-phosphate, and plays a central role in maintaining cellular and organismal glucose homeostasis.</text>
</comment>
<dbReference type="GO" id="GO:0030170">
    <property type="term" value="F:pyridoxal phosphate binding"/>
    <property type="evidence" value="ECO:0007669"/>
    <property type="project" value="InterPro"/>
</dbReference>
<dbReference type="Gene3D" id="3.40.50.2000">
    <property type="entry name" value="Glycogen Phosphorylase B"/>
    <property type="match status" value="2"/>
</dbReference>
<dbReference type="InterPro" id="IPR035090">
    <property type="entry name" value="Pyridoxal_P_attach_site"/>
</dbReference>
<evidence type="ECO:0000256" key="4">
    <source>
        <dbReference type="ARBA" id="ARBA00022600"/>
    </source>
</evidence>
<proteinExistence type="inferred from homology"/>
<dbReference type="FunFam" id="3.40.50.2000:FF:000005">
    <property type="entry name" value="Alpha-1,4 glucan phosphorylase"/>
    <property type="match status" value="1"/>
</dbReference>
<dbReference type="EC" id="2.4.1.1" evidence="11"/>
<comment type="caution">
    <text evidence="12">The sequence shown here is derived from an EMBL/GenBank/DDBJ whole genome shotgun (WGS) entry which is preliminary data.</text>
</comment>
<comment type="similarity">
    <text evidence="3 11">Belongs to the glycogen phosphorylase family.</text>
</comment>
<name>A0A1F7F6B6_UNCRA</name>
<dbReference type="PANTHER" id="PTHR11468">
    <property type="entry name" value="GLYCOGEN PHOSPHORYLASE"/>
    <property type="match status" value="1"/>
</dbReference>
<evidence type="ECO:0000256" key="2">
    <source>
        <dbReference type="ARBA" id="ARBA00001933"/>
    </source>
</evidence>
<keyword evidence="8 11" id="KW-0119">Carbohydrate metabolism</keyword>
<evidence type="ECO:0000256" key="8">
    <source>
        <dbReference type="ARBA" id="ARBA00023277"/>
    </source>
</evidence>
<evidence type="ECO:0000256" key="3">
    <source>
        <dbReference type="ARBA" id="ARBA00006047"/>
    </source>
</evidence>
<evidence type="ECO:0000256" key="1">
    <source>
        <dbReference type="ARBA" id="ARBA00001275"/>
    </source>
</evidence>
<keyword evidence="6 11" id="KW-0808">Transferase</keyword>
<dbReference type="PIRSF" id="PIRSF000460">
    <property type="entry name" value="Pprylas_GlgP"/>
    <property type="match status" value="1"/>
</dbReference>
<comment type="catalytic activity">
    <reaction evidence="1 11">
        <text>[(1-&gt;4)-alpha-D-glucosyl](n) + phosphate = [(1-&gt;4)-alpha-D-glucosyl](n-1) + alpha-D-glucose 1-phosphate</text>
        <dbReference type="Rhea" id="RHEA:41732"/>
        <dbReference type="Rhea" id="RHEA-COMP:9584"/>
        <dbReference type="Rhea" id="RHEA-COMP:9586"/>
        <dbReference type="ChEBI" id="CHEBI:15444"/>
        <dbReference type="ChEBI" id="CHEBI:43474"/>
        <dbReference type="ChEBI" id="CHEBI:58601"/>
        <dbReference type="EC" id="2.4.1.1"/>
    </reaction>
</comment>
<dbReference type="InterPro" id="IPR011833">
    <property type="entry name" value="Glycg_phsphrylas"/>
</dbReference>
<organism evidence="12 13">
    <name type="scientific">Candidatus Raymondbacteria bacterium RIFOXYD12_FULL_49_13</name>
    <dbReference type="NCBI Taxonomy" id="1817890"/>
    <lineage>
        <taxon>Bacteria</taxon>
        <taxon>Raymondiibacteriota</taxon>
    </lineage>
</organism>
<keyword evidence="5 11" id="KW-0328">Glycosyltransferase</keyword>
<dbReference type="GO" id="GO:0005737">
    <property type="term" value="C:cytoplasm"/>
    <property type="evidence" value="ECO:0007669"/>
    <property type="project" value="TreeGrafter"/>
</dbReference>